<keyword evidence="1" id="KW-0175">Coiled coil</keyword>
<dbReference type="EMBL" id="CAUYUJ010017770">
    <property type="protein sequence ID" value="CAK0877735.1"/>
    <property type="molecule type" value="Genomic_DNA"/>
</dbReference>
<reference evidence="3" key="1">
    <citation type="submission" date="2023-10" db="EMBL/GenBank/DDBJ databases">
        <authorList>
            <person name="Chen Y."/>
            <person name="Shah S."/>
            <person name="Dougan E. K."/>
            <person name="Thang M."/>
            <person name="Chan C."/>
        </authorList>
    </citation>
    <scope>NUCLEOTIDE SEQUENCE [LARGE SCALE GENOMIC DNA]</scope>
</reference>
<evidence type="ECO:0000256" key="1">
    <source>
        <dbReference type="SAM" id="Coils"/>
    </source>
</evidence>
<evidence type="ECO:0000256" key="2">
    <source>
        <dbReference type="SAM" id="MobiDB-lite"/>
    </source>
</evidence>
<name>A0ABN9VZ80_9DINO</name>
<keyword evidence="4" id="KW-1185">Reference proteome</keyword>
<feature type="non-terminal residue" evidence="3">
    <location>
        <position position="1"/>
    </location>
</feature>
<gene>
    <name evidence="3" type="ORF">PCOR1329_LOCUS61705</name>
</gene>
<feature type="compositionally biased region" description="Low complexity" evidence="2">
    <location>
        <begin position="253"/>
        <end position="272"/>
    </location>
</feature>
<feature type="compositionally biased region" description="Polar residues" evidence="2">
    <location>
        <begin position="282"/>
        <end position="296"/>
    </location>
</feature>
<protein>
    <submittedName>
        <fullName evidence="3">Uncharacterized protein</fullName>
    </submittedName>
</protein>
<evidence type="ECO:0000313" key="4">
    <source>
        <dbReference type="Proteomes" id="UP001189429"/>
    </source>
</evidence>
<sequence>VKLYVLRPKSPSAPPKGIIKNVSFAKDSKDSDAGSNQSTPRSSKASKGTRGQAVESSARTLLEQAIAAAQDPKLKEALMQQVVQLKREEAQHMQPKDALPSLQRADSAWRDANNRHTQSVQSVLRIRRQLEAAELKERRLAEELAEATIVKQQAARALATAEGVVPKPSEGKADDKCGKPFELVYDHTLFDNLDELECEDSEKETLRKIHSELQSAKTTLDGKADEVTTMLKNAQDMRQAIKDRFMKKRRTAEGQAAPPAAPQPGEAAPAASGGSGSGGSQVRLQQQMSMQSEFVL</sequence>
<feature type="compositionally biased region" description="Polar residues" evidence="2">
    <location>
        <begin position="33"/>
        <end position="46"/>
    </location>
</feature>
<feature type="region of interest" description="Disordered" evidence="2">
    <location>
        <begin position="243"/>
        <end position="296"/>
    </location>
</feature>
<dbReference type="Proteomes" id="UP001189429">
    <property type="component" value="Unassembled WGS sequence"/>
</dbReference>
<feature type="coiled-coil region" evidence="1">
    <location>
        <begin position="123"/>
        <end position="150"/>
    </location>
</feature>
<accession>A0ABN9VZ80</accession>
<feature type="region of interest" description="Disordered" evidence="2">
    <location>
        <begin position="1"/>
        <end position="57"/>
    </location>
</feature>
<proteinExistence type="predicted"/>
<feature type="non-terminal residue" evidence="3">
    <location>
        <position position="296"/>
    </location>
</feature>
<evidence type="ECO:0000313" key="3">
    <source>
        <dbReference type="EMBL" id="CAK0877735.1"/>
    </source>
</evidence>
<comment type="caution">
    <text evidence="3">The sequence shown here is derived from an EMBL/GenBank/DDBJ whole genome shotgun (WGS) entry which is preliminary data.</text>
</comment>
<organism evidence="3 4">
    <name type="scientific">Prorocentrum cordatum</name>
    <dbReference type="NCBI Taxonomy" id="2364126"/>
    <lineage>
        <taxon>Eukaryota</taxon>
        <taxon>Sar</taxon>
        <taxon>Alveolata</taxon>
        <taxon>Dinophyceae</taxon>
        <taxon>Prorocentrales</taxon>
        <taxon>Prorocentraceae</taxon>
        <taxon>Prorocentrum</taxon>
    </lineage>
</organism>